<gene>
    <name evidence="2" type="ORF">Y1Q_0000919</name>
</gene>
<evidence type="ECO:0000313" key="2">
    <source>
        <dbReference type="EMBL" id="KYO35003.1"/>
    </source>
</evidence>
<dbReference type="EMBL" id="AKHW03003207">
    <property type="protein sequence ID" value="KYO35003.1"/>
    <property type="molecule type" value="Genomic_DNA"/>
</dbReference>
<dbReference type="AlphaFoldDB" id="A0A151NDW5"/>
<name>A0A151NDW5_ALLMI</name>
<evidence type="ECO:0000256" key="1">
    <source>
        <dbReference type="SAM" id="MobiDB-lite"/>
    </source>
</evidence>
<keyword evidence="3" id="KW-1185">Reference proteome</keyword>
<protein>
    <submittedName>
        <fullName evidence="2">Uncharacterized protein</fullName>
    </submittedName>
</protein>
<organism evidence="2 3">
    <name type="scientific">Alligator mississippiensis</name>
    <name type="common">American alligator</name>
    <dbReference type="NCBI Taxonomy" id="8496"/>
    <lineage>
        <taxon>Eukaryota</taxon>
        <taxon>Metazoa</taxon>
        <taxon>Chordata</taxon>
        <taxon>Craniata</taxon>
        <taxon>Vertebrata</taxon>
        <taxon>Euteleostomi</taxon>
        <taxon>Archelosauria</taxon>
        <taxon>Archosauria</taxon>
        <taxon>Crocodylia</taxon>
        <taxon>Alligatoridae</taxon>
        <taxon>Alligatorinae</taxon>
        <taxon>Alligator</taxon>
    </lineage>
</organism>
<comment type="caution">
    <text evidence="2">The sequence shown here is derived from an EMBL/GenBank/DDBJ whole genome shotgun (WGS) entry which is preliminary data.</text>
</comment>
<accession>A0A151NDW5</accession>
<dbReference type="Proteomes" id="UP000050525">
    <property type="component" value="Unassembled WGS sequence"/>
</dbReference>
<feature type="compositionally biased region" description="Basic and acidic residues" evidence="1">
    <location>
        <begin position="7"/>
        <end position="19"/>
    </location>
</feature>
<feature type="region of interest" description="Disordered" evidence="1">
    <location>
        <begin position="1"/>
        <end position="22"/>
    </location>
</feature>
<proteinExistence type="predicted"/>
<evidence type="ECO:0000313" key="3">
    <source>
        <dbReference type="Proteomes" id="UP000050525"/>
    </source>
</evidence>
<reference evidence="2 3" key="1">
    <citation type="journal article" date="2012" name="Genome Biol.">
        <title>Sequencing three crocodilian genomes to illuminate the evolution of archosaurs and amniotes.</title>
        <authorList>
            <person name="St John J.A."/>
            <person name="Braun E.L."/>
            <person name="Isberg S.R."/>
            <person name="Miles L.G."/>
            <person name="Chong A.Y."/>
            <person name="Gongora J."/>
            <person name="Dalzell P."/>
            <person name="Moran C."/>
            <person name="Bed'hom B."/>
            <person name="Abzhanov A."/>
            <person name="Burgess S.C."/>
            <person name="Cooksey A.M."/>
            <person name="Castoe T.A."/>
            <person name="Crawford N.G."/>
            <person name="Densmore L.D."/>
            <person name="Drew J.C."/>
            <person name="Edwards S.V."/>
            <person name="Faircloth B.C."/>
            <person name="Fujita M.K."/>
            <person name="Greenwold M.J."/>
            <person name="Hoffmann F.G."/>
            <person name="Howard J.M."/>
            <person name="Iguchi T."/>
            <person name="Janes D.E."/>
            <person name="Khan S.Y."/>
            <person name="Kohno S."/>
            <person name="de Koning A.J."/>
            <person name="Lance S.L."/>
            <person name="McCarthy F.M."/>
            <person name="McCormack J.E."/>
            <person name="Merchant M.E."/>
            <person name="Peterson D.G."/>
            <person name="Pollock D.D."/>
            <person name="Pourmand N."/>
            <person name="Raney B.J."/>
            <person name="Roessler K.A."/>
            <person name="Sanford J.R."/>
            <person name="Sawyer R.H."/>
            <person name="Schmidt C.J."/>
            <person name="Triplett E.W."/>
            <person name="Tuberville T.D."/>
            <person name="Venegas-Anaya M."/>
            <person name="Howard J.T."/>
            <person name="Jarvis E.D."/>
            <person name="Guillette L.J.Jr."/>
            <person name="Glenn T.C."/>
            <person name="Green R.E."/>
            <person name="Ray D.A."/>
        </authorList>
    </citation>
    <scope>NUCLEOTIDE SEQUENCE [LARGE SCALE GENOMIC DNA]</scope>
    <source>
        <strain evidence="2">KSC_2009_1</strain>
    </source>
</reference>
<sequence length="69" mass="7776">MNRTKSRGAEPRGHFKDATGDPSEVIAGKFWATDRTTEPLVTHQELILVIKLRATNMRTGSQHCGKLWK</sequence>